<gene>
    <name evidence="13" type="ORF">STRUR_1124</name>
</gene>
<keyword evidence="4" id="KW-0050">Antiport</keyword>
<dbReference type="GO" id="GO:1902600">
    <property type="term" value="P:proton transmembrane transport"/>
    <property type="evidence" value="ECO:0007669"/>
    <property type="project" value="InterPro"/>
</dbReference>
<keyword evidence="8" id="KW-0406">Ion transport</keyword>
<keyword evidence="5 11" id="KW-0812">Transmembrane</keyword>
<dbReference type="GO" id="GO:0015297">
    <property type="term" value="F:antiporter activity"/>
    <property type="evidence" value="ECO:0007669"/>
    <property type="project" value="UniProtKB-KW"/>
</dbReference>
<evidence type="ECO:0000256" key="4">
    <source>
        <dbReference type="ARBA" id="ARBA00022449"/>
    </source>
</evidence>
<keyword evidence="14" id="KW-1185">Reference proteome</keyword>
<evidence type="ECO:0000256" key="2">
    <source>
        <dbReference type="ARBA" id="ARBA00005551"/>
    </source>
</evidence>
<evidence type="ECO:0000313" key="14">
    <source>
        <dbReference type="Proteomes" id="UP000005388"/>
    </source>
</evidence>
<dbReference type="PANTHER" id="PTHR43562">
    <property type="entry name" value="NAPA-TYPE SODIUM/HYDROGEN ANTIPORTER"/>
    <property type="match status" value="1"/>
</dbReference>
<dbReference type="GO" id="GO:0006814">
    <property type="term" value="P:sodium ion transport"/>
    <property type="evidence" value="ECO:0007669"/>
    <property type="project" value="UniProtKB-KW"/>
</dbReference>
<evidence type="ECO:0000256" key="9">
    <source>
        <dbReference type="ARBA" id="ARBA00023136"/>
    </source>
</evidence>
<dbReference type="EMBL" id="AEUZ02000001">
    <property type="protein sequence ID" value="EHJ56326.1"/>
    <property type="molecule type" value="Genomic_DNA"/>
</dbReference>
<dbReference type="InterPro" id="IPR038770">
    <property type="entry name" value="Na+/solute_symporter_sf"/>
</dbReference>
<proteinExistence type="inferred from homology"/>
<evidence type="ECO:0000256" key="7">
    <source>
        <dbReference type="ARBA" id="ARBA00023053"/>
    </source>
</evidence>
<feature type="transmembrane region" description="Helical" evidence="11">
    <location>
        <begin position="24"/>
        <end position="46"/>
    </location>
</feature>
<dbReference type="PANTHER" id="PTHR43562:SF3">
    <property type="entry name" value="SODIUM ION_PROTON EXCHANGER (EUROFUNG)"/>
    <property type="match status" value="1"/>
</dbReference>
<evidence type="ECO:0000256" key="8">
    <source>
        <dbReference type="ARBA" id="ARBA00023065"/>
    </source>
</evidence>
<keyword evidence="10" id="KW-0739">Sodium transport</keyword>
<comment type="subcellular location">
    <subcellularLocation>
        <location evidence="1">Membrane</location>
        <topology evidence="1">Multi-pass membrane protein</topology>
    </subcellularLocation>
</comment>
<accession>G5KFW5</accession>
<comment type="similarity">
    <text evidence="2">Belongs to the monovalent cation:proton antiporter 2 (CPA2) transporter (TC 2.A.37) family.</text>
</comment>
<reference evidence="13 14" key="1">
    <citation type="journal article" date="2014" name="Int. J. Syst. Evol. Microbiol.">
        <title>Phylogenomics and the dynamic genome evolution of the genus Streptococcus.</title>
        <authorList>
            <consortium name="The Broad Institute Genome Sequencing Platform"/>
            <person name="Richards V.P."/>
            <person name="Palmer S.R."/>
            <person name="Pavinski Bitar P.D."/>
            <person name="Qin X."/>
            <person name="Weinstock G.M."/>
            <person name="Highlander S.K."/>
            <person name="Town C.D."/>
            <person name="Burne R.A."/>
            <person name="Stanhope M.J."/>
        </authorList>
    </citation>
    <scope>NUCLEOTIDE SEQUENCE [LARGE SCALE GENOMIC DNA]</scope>
    <source>
        <strain evidence="13 14">2285-97</strain>
    </source>
</reference>
<evidence type="ECO:0000313" key="13">
    <source>
        <dbReference type="EMBL" id="EHJ56326.1"/>
    </source>
</evidence>
<dbReference type="InterPro" id="IPR006153">
    <property type="entry name" value="Cation/H_exchanger_TM"/>
</dbReference>
<comment type="caution">
    <text evidence="13">The sequence shown here is derived from an EMBL/GenBank/DDBJ whole genome shotgun (WGS) entry which is preliminary data.</text>
</comment>
<keyword evidence="6 11" id="KW-1133">Transmembrane helix</keyword>
<dbReference type="GO" id="GO:0016020">
    <property type="term" value="C:membrane"/>
    <property type="evidence" value="ECO:0007669"/>
    <property type="project" value="UniProtKB-SubCell"/>
</dbReference>
<evidence type="ECO:0000256" key="11">
    <source>
        <dbReference type="SAM" id="Phobius"/>
    </source>
</evidence>
<dbReference type="Proteomes" id="UP000005388">
    <property type="component" value="Unassembled WGS sequence"/>
</dbReference>
<protein>
    <submittedName>
        <fullName evidence="13">Na+/H+ antiporter</fullName>
    </submittedName>
</protein>
<feature type="transmembrane region" description="Helical" evidence="11">
    <location>
        <begin position="85"/>
        <end position="108"/>
    </location>
</feature>
<dbReference type="eggNOG" id="COG0475">
    <property type="taxonomic scope" value="Bacteria"/>
</dbReference>
<dbReference type="Pfam" id="PF00999">
    <property type="entry name" value="Na_H_Exchanger"/>
    <property type="match status" value="1"/>
</dbReference>
<evidence type="ECO:0000256" key="6">
    <source>
        <dbReference type="ARBA" id="ARBA00022989"/>
    </source>
</evidence>
<name>G5KFW5_9STRE</name>
<dbReference type="STRING" id="764291.STRUR_1124"/>
<evidence type="ECO:0000256" key="1">
    <source>
        <dbReference type="ARBA" id="ARBA00004141"/>
    </source>
</evidence>
<dbReference type="AlphaFoldDB" id="G5KFW5"/>
<dbReference type="Gene3D" id="1.20.1530.20">
    <property type="match status" value="1"/>
</dbReference>
<keyword evidence="9 11" id="KW-0472">Membrane</keyword>
<evidence type="ECO:0000259" key="12">
    <source>
        <dbReference type="Pfam" id="PF00999"/>
    </source>
</evidence>
<feature type="transmembrane region" description="Helical" evidence="11">
    <location>
        <begin position="52"/>
        <end position="73"/>
    </location>
</feature>
<feature type="domain" description="Cation/H+ exchanger transmembrane" evidence="12">
    <location>
        <begin position="11"/>
        <end position="116"/>
    </location>
</feature>
<evidence type="ECO:0000256" key="3">
    <source>
        <dbReference type="ARBA" id="ARBA00022448"/>
    </source>
</evidence>
<keyword evidence="3" id="KW-0813">Transport</keyword>
<keyword evidence="7" id="KW-0915">Sodium</keyword>
<sequence>MHELINLTIILFSSLVAIQLSSRIGIPAVVGQLLVGIFIGPALLNWVKSDDIVSFLSEIGVILLMFLAGLEANLSLLKKYIKPSLLVAITGVLVPLLIFYGTTQLFGYEMKTSFFLWYCFCGYQCFYYC</sequence>
<organism evidence="13 14">
    <name type="scientific">Streptococcus urinalis 2285-97</name>
    <dbReference type="NCBI Taxonomy" id="764291"/>
    <lineage>
        <taxon>Bacteria</taxon>
        <taxon>Bacillati</taxon>
        <taxon>Bacillota</taxon>
        <taxon>Bacilli</taxon>
        <taxon>Lactobacillales</taxon>
        <taxon>Streptococcaceae</taxon>
        <taxon>Streptococcus</taxon>
    </lineage>
</organism>
<evidence type="ECO:0000256" key="10">
    <source>
        <dbReference type="ARBA" id="ARBA00023201"/>
    </source>
</evidence>
<evidence type="ECO:0000256" key="5">
    <source>
        <dbReference type="ARBA" id="ARBA00022692"/>
    </source>
</evidence>